<evidence type="ECO:0000313" key="7">
    <source>
        <dbReference type="EMBL" id="TDU63136.1"/>
    </source>
</evidence>
<gene>
    <name evidence="7" type="ORF">EI77_04457</name>
</gene>
<dbReference type="GO" id="GO:0051603">
    <property type="term" value="P:proteolysis involved in protein catabolic process"/>
    <property type="evidence" value="ECO:0007669"/>
    <property type="project" value="TreeGrafter"/>
</dbReference>
<dbReference type="PANTHER" id="PTHR48102:SF7">
    <property type="entry name" value="ATP-DEPENDENT CLP PROTEASE ATP-BINDING SUBUNIT CLPX-LIKE, MITOCHONDRIAL"/>
    <property type="match status" value="1"/>
</dbReference>
<sequence>MNREQFNHSMSDTPQDPPDSPKQPASPDEITRKLEDFIKNSLGGQVVFSRVEPGIRDVSDEEQVESFPPEEPTAAYDFHYKPADIKAYLDRFVIRQDEAKKVLATAVCDHYNHARMLREHKKQKGAAPLEFTKQNVLITGPTGVGKTYLVKHIADLIGVPFVKADATKFSETGYVGADVDDLVRDLVAKANGNVELAQHGIIYLDEIDKLATGGEGRIGRDVSGRGVQTALLKLMEETEVALYAPNDMRSQMQMMFDTRKGRTGREVVNTRNILFIVSGAFSGLERIIEKRQAKASIGFGAMHAEKPKSDDLLREARTKDFIDFGFEAEFIGRLPVRVFCDTLGADDLFQIMKNSEGSLIRQYEREFHAYGVRTIFEDDALRAVAERAAEEKTGARGLVTAWEKVLRDFKFELPSLGLPDLIVDAALVNNPAQAMVRCRQDARSFSTDARAEIVHRFASHFSISHGLELVFDAEAVHALVQRAEREGCGLEDLCQRLFKDYPFGLQLVSRSSGQRAFHINRQSVEHPDRFLSELVVASYRQPETSAS</sequence>
<proteinExistence type="predicted"/>
<dbReference type="PANTHER" id="PTHR48102">
    <property type="entry name" value="ATP-DEPENDENT CLP PROTEASE ATP-BINDING SUBUNIT CLPX-LIKE, MITOCHONDRIAL-RELATED"/>
    <property type="match status" value="1"/>
</dbReference>
<dbReference type="GO" id="GO:0016887">
    <property type="term" value="F:ATP hydrolysis activity"/>
    <property type="evidence" value="ECO:0007669"/>
    <property type="project" value="InterPro"/>
</dbReference>
<keyword evidence="1" id="KW-0547">Nucleotide-binding</keyword>
<evidence type="ECO:0000313" key="8">
    <source>
        <dbReference type="Proteomes" id="UP000295662"/>
    </source>
</evidence>
<dbReference type="EMBL" id="SOCA01000015">
    <property type="protein sequence ID" value="TDU63136.1"/>
    <property type="molecule type" value="Genomic_DNA"/>
</dbReference>
<reference evidence="7 8" key="1">
    <citation type="submission" date="2019-03" db="EMBL/GenBank/DDBJ databases">
        <title>Genomic Encyclopedia of Archaeal and Bacterial Type Strains, Phase II (KMG-II): from individual species to whole genera.</title>
        <authorList>
            <person name="Goeker M."/>
        </authorList>
    </citation>
    <scope>NUCLEOTIDE SEQUENCE [LARGE SCALE GENOMIC DNA]</scope>
    <source>
        <strain evidence="7 8">ATCC 25309</strain>
    </source>
</reference>
<evidence type="ECO:0000256" key="2">
    <source>
        <dbReference type="ARBA" id="ARBA00022840"/>
    </source>
</evidence>
<dbReference type="SMART" id="SM01086">
    <property type="entry name" value="ClpB_D2-small"/>
    <property type="match status" value="1"/>
</dbReference>
<comment type="caution">
    <text evidence="7">The sequence shown here is derived from an EMBL/GenBank/DDBJ whole genome shotgun (WGS) entry which is preliminary data.</text>
</comment>
<dbReference type="Pfam" id="PF07724">
    <property type="entry name" value="AAA_2"/>
    <property type="match status" value="1"/>
</dbReference>
<dbReference type="Proteomes" id="UP000295662">
    <property type="component" value="Unassembled WGS sequence"/>
</dbReference>
<accession>A0A4R7RJQ5</accession>
<evidence type="ECO:0000259" key="6">
    <source>
        <dbReference type="SMART" id="SM01086"/>
    </source>
</evidence>
<dbReference type="SMART" id="SM00382">
    <property type="entry name" value="AAA"/>
    <property type="match status" value="1"/>
</dbReference>
<organism evidence="7 8">
    <name type="scientific">Prosthecobacter fusiformis</name>
    <dbReference type="NCBI Taxonomy" id="48464"/>
    <lineage>
        <taxon>Bacteria</taxon>
        <taxon>Pseudomonadati</taxon>
        <taxon>Verrucomicrobiota</taxon>
        <taxon>Verrucomicrobiia</taxon>
        <taxon>Verrucomicrobiales</taxon>
        <taxon>Verrucomicrobiaceae</taxon>
        <taxon>Prosthecobacter</taxon>
    </lineage>
</organism>
<dbReference type="InterPro" id="IPR003593">
    <property type="entry name" value="AAA+_ATPase"/>
</dbReference>
<dbReference type="Gene3D" id="3.40.50.300">
    <property type="entry name" value="P-loop containing nucleotide triphosphate hydrolases"/>
    <property type="match status" value="1"/>
</dbReference>
<dbReference type="InterPro" id="IPR019489">
    <property type="entry name" value="Clp_ATPase_C"/>
</dbReference>
<feature type="domain" description="Clp ATPase C-terminal" evidence="6">
    <location>
        <begin position="343"/>
        <end position="434"/>
    </location>
</feature>
<evidence type="ECO:0000256" key="4">
    <source>
        <dbReference type="SAM" id="MobiDB-lite"/>
    </source>
</evidence>
<feature type="region of interest" description="Disordered" evidence="4">
    <location>
        <begin position="1"/>
        <end position="31"/>
    </location>
</feature>
<dbReference type="InterPro" id="IPR027417">
    <property type="entry name" value="P-loop_NTPase"/>
</dbReference>
<evidence type="ECO:0000259" key="5">
    <source>
        <dbReference type="SMART" id="SM00382"/>
    </source>
</evidence>
<keyword evidence="3" id="KW-0143">Chaperone</keyword>
<dbReference type="SUPFAM" id="SSF52540">
    <property type="entry name" value="P-loop containing nucleoside triphosphate hydrolases"/>
    <property type="match status" value="1"/>
</dbReference>
<feature type="domain" description="AAA+ ATPase" evidence="5">
    <location>
        <begin position="132"/>
        <end position="327"/>
    </location>
</feature>
<dbReference type="GO" id="GO:0005524">
    <property type="term" value="F:ATP binding"/>
    <property type="evidence" value="ECO:0007669"/>
    <property type="project" value="UniProtKB-KW"/>
</dbReference>
<keyword evidence="8" id="KW-1185">Reference proteome</keyword>
<dbReference type="AlphaFoldDB" id="A0A4R7RJQ5"/>
<protein>
    <submittedName>
        <fullName evidence="7">Endopeptidase Clp ATP-binding regulatory subunit ClpX</fullName>
    </submittedName>
</protein>
<dbReference type="InterPro" id="IPR050052">
    <property type="entry name" value="ATP-dep_Clp_protease_ClpX"/>
</dbReference>
<evidence type="ECO:0000256" key="3">
    <source>
        <dbReference type="ARBA" id="ARBA00023186"/>
    </source>
</evidence>
<dbReference type="InterPro" id="IPR003959">
    <property type="entry name" value="ATPase_AAA_core"/>
</dbReference>
<name>A0A4R7RJQ5_9BACT</name>
<keyword evidence="2 7" id="KW-0067">ATP-binding</keyword>
<evidence type="ECO:0000256" key="1">
    <source>
        <dbReference type="ARBA" id="ARBA00022741"/>
    </source>
</evidence>
<dbReference type="Gene3D" id="1.10.8.60">
    <property type="match status" value="1"/>
</dbReference>